<feature type="domain" description="Response regulatory" evidence="8">
    <location>
        <begin position="6"/>
        <end position="115"/>
    </location>
</feature>
<proteinExistence type="predicted"/>
<dbReference type="InterPro" id="IPR001789">
    <property type="entry name" value="Sig_transdc_resp-reg_receiver"/>
</dbReference>
<dbReference type="GO" id="GO:0000976">
    <property type="term" value="F:transcription cis-regulatory region binding"/>
    <property type="evidence" value="ECO:0007669"/>
    <property type="project" value="TreeGrafter"/>
</dbReference>
<evidence type="ECO:0000256" key="1">
    <source>
        <dbReference type="ARBA" id="ARBA00022553"/>
    </source>
</evidence>
<dbReference type="InterPro" id="IPR039420">
    <property type="entry name" value="WalR-like"/>
</dbReference>
<dbReference type="InterPro" id="IPR036388">
    <property type="entry name" value="WH-like_DNA-bd_sf"/>
</dbReference>
<sequence>MQENIHILLIEGKRPDRNSFLPGLTKKNFSVETVSSGSAALQRIGERLPDLIILDAASMRTSGKRICTALKEQAPAVPIILILDATAPANDSPADVVLRLPFTLQKLLNRMKPFLPQEQKNVLRAGPISLDLKKRSVRCLDHQAVLTPRLVRLLKELMDHAGQVIEREVLFSRVWETQYTGDTRTLDVHISWLRQAIEDDPRHPRFIKTIRGLGYRLDIEETHPLNGRQRALESTLRTS</sequence>
<protein>
    <submittedName>
        <fullName evidence="10">Response regulator transcription factor</fullName>
    </submittedName>
</protein>
<keyword evidence="3" id="KW-0805">Transcription regulation</keyword>
<dbReference type="SMART" id="SM00862">
    <property type="entry name" value="Trans_reg_C"/>
    <property type="match status" value="1"/>
</dbReference>
<dbReference type="GO" id="GO:0005829">
    <property type="term" value="C:cytosol"/>
    <property type="evidence" value="ECO:0007669"/>
    <property type="project" value="TreeGrafter"/>
</dbReference>
<dbReference type="PROSITE" id="PS51755">
    <property type="entry name" value="OMPR_PHOB"/>
    <property type="match status" value="1"/>
</dbReference>
<dbReference type="FunFam" id="1.10.10.10:FF:000018">
    <property type="entry name" value="DNA-binding response regulator ResD"/>
    <property type="match status" value="1"/>
</dbReference>
<feature type="modified residue" description="4-aspartylphosphate" evidence="6">
    <location>
        <position position="55"/>
    </location>
</feature>
<feature type="domain" description="OmpR/PhoB-type" evidence="9">
    <location>
        <begin position="120"/>
        <end position="219"/>
    </location>
</feature>
<dbReference type="Gene3D" id="1.10.10.10">
    <property type="entry name" value="Winged helix-like DNA-binding domain superfamily/Winged helix DNA-binding domain"/>
    <property type="match status" value="1"/>
</dbReference>
<organism evidence="10">
    <name type="scientific">Bellilinea caldifistulae</name>
    <dbReference type="NCBI Taxonomy" id="360411"/>
    <lineage>
        <taxon>Bacteria</taxon>
        <taxon>Bacillati</taxon>
        <taxon>Chloroflexota</taxon>
        <taxon>Anaerolineae</taxon>
        <taxon>Anaerolineales</taxon>
        <taxon>Anaerolineaceae</taxon>
        <taxon>Bellilinea</taxon>
    </lineage>
</organism>
<dbReference type="InterPro" id="IPR001867">
    <property type="entry name" value="OmpR/PhoB-type_DNA-bd"/>
</dbReference>
<dbReference type="AlphaFoldDB" id="A0A7C4Q393"/>
<dbReference type="GO" id="GO:0032993">
    <property type="term" value="C:protein-DNA complex"/>
    <property type="evidence" value="ECO:0007669"/>
    <property type="project" value="TreeGrafter"/>
</dbReference>
<evidence type="ECO:0000256" key="6">
    <source>
        <dbReference type="PROSITE-ProRule" id="PRU00169"/>
    </source>
</evidence>
<dbReference type="SUPFAM" id="SSF52172">
    <property type="entry name" value="CheY-like"/>
    <property type="match status" value="1"/>
</dbReference>
<name>A0A7C4Q393_9CHLR</name>
<evidence type="ECO:0000256" key="2">
    <source>
        <dbReference type="ARBA" id="ARBA00023012"/>
    </source>
</evidence>
<keyword evidence="2" id="KW-0902">Two-component regulatory system</keyword>
<dbReference type="EMBL" id="DSXR01000124">
    <property type="protein sequence ID" value="HGS88347.1"/>
    <property type="molecule type" value="Genomic_DNA"/>
</dbReference>
<dbReference type="Pfam" id="PF00072">
    <property type="entry name" value="Response_reg"/>
    <property type="match status" value="1"/>
</dbReference>
<accession>A0A7C4Q393</accession>
<keyword evidence="4 7" id="KW-0238">DNA-binding</keyword>
<comment type="caution">
    <text evidence="10">The sequence shown here is derived from an EMBL/GenBank/DDBJ whole genome shotgun (WGS) entry which is preliminary data.</text>
</comment>
<dbReference type="PROSITE" id="PS50110">
    <property type="entry name" value="RESPONSE_REGULATORY"/>
    <property type="match status" value="1"/>
</dbReference>
<dbReference type="SUPFAM" id="SSF46894">
    <property type="entry name" value="C-terminal effector domain of the bipartite response regulators"/>
    <property type="match status" value="1"/>
</dbReference>
<evidence type="ECO:0000259" key="8">
    <source>
        <dbReference type="PROSITE" id="PS50110"/>
    </source>
</evidence>
<evidence type="ECO:0000259" key="9">
    <source>
        <dbReference type="PROSITE" id="PS51755"/>
    </source>
</evidence>
<dbReference type="CDD" id="cd00383">
    <property type="entry name" value="trans_reg_C"/>
    <property type="match status" value="1"/>
</dbReference>
<dbReference type="GO" id="GO:0000156">
    <property type="term" value="F:phosphorelay response regulator activity"/>
    <property type="evidence" value="ECO:0007669"/>
    <property type="project" value="TreeGrafter"/>
</dbReference>
<evidence type="ECO:0000256" key="4">
    <source>
        <dbReference type="ARBA" id="ARBA00023125"/>
    </source>
</evidence>
<dbReference type="InterPro" id="IPR016032">
    <property type="entry name" value="Sig_transdc_resp-reg_C-effctor"/>
</dbReference>
<evidence type="ECO:0000256" key="7">
    <source>
        <dbReference type="PROSITE-ProRule" id="PRU01091"/>
    </source>
</evidence>
<gene>
    <name evidence="10" type="ORF">ENT17_12140</name>
</gene>
<reference evidence="10" key="1">
    <citation type="journal article" date="2020" name="mSystems">
        <title>Genome- and Community-Level Interaction Insights into Carbon Utilization and Element Cycling Functions of Hydrothermarchaeota in Hydrothermal Sediment.</title>
        <authorList>
            <person name="Zhou Z."/>
            <person name="Liu Y."/>
            <person name="Xu W."/>
            <person name="Pan J."/>
            <person name="Luo Z.H."/>
            <person name="Li M."/>
        </authorList>
    </citation>
    <scope>NUCLEOTIDE SEQUENCE [LARGE SCALE GENOMIC DNA]</scope>
    <source>
        <strain evidence="10">SpSt-556</strain>
    </source>
</reference>
<dbReference type="PANTHER" id="PTHR48111">
    <property type="entry name" value="REGULATOR OF RPOS"/>
    <property type="match status" value="1"/>
</dbReference>
<feature type="DNA-binding region" description="OmpR/PhoB-type" evidence="7">
    <location>
        <begin position="120"/>
        <end position="219"/>
    </location>
</feature>
<evidence type="ECO:0000256" key="3">
    <source>
        <dbReference type="ARBA" id="ARBA00023015"/>
    </source>
</evidence>
<dbReference type="Pfam" id="PF00486">
    <property type="entry name" value="Trans_reg_C"/>
    <property type="match status" value="1"/>
</dbReference>
<dbReference type="InterPro" id="IPR011006">
    <property type="entry name" value="CheY-like_superfamily"/>
</dbReference>
<evidence type="ECO:0000256" key="5">
    <source>
        <dbReference type="ARBA" id="ARBA00023163"/>
    </source>
</evidence>
<keyword evidence="1 6" id="KW-0597">Phosphoprotein</keyword>
<evidence type="ECO:0000313" key="10">
    <source>
        <dbReference type="EMBL" id="HGS88347.1"/>
    </source>
</evidence>
<dbReference type="GO" id="GO:0006355">
    <property type="term" value="P:regulation of DNA-templated transcription"/>
    <property type="evidence" value="ECO:0007669"/>
    <property type="project" value="InterPro"/>
</dbReference>
<keyword evidence="5" id="KW-0804">Transcription</keyword>
<dbReference type="PANTHER" id="PTHR48111:SF1">
    <property type="entry name" value="TWO-COMPONENT RESPONSE REGULATOR ORR33"/>
    <property type="match status" value="1"/>
</dbReference>
<dbReference type="Gene3D" id="3.40.50.2300">
    <property type="match status" value="1"/>
</dbReference>